<feature type="compositionally biased region" description="Basic and acidic residues" evidence="1">
    <location>
        <begin position="47"/>
        <end position="68"/>
    </location>
</feature>
<feature type="chain" id="PRO_5047263600" evidence="2">
    <location>
        <begin position="26"/>
        <end position="309"/>
    </location>
</feature>
<dbReference type="EMBL" id="JBHRVA010000002">
    <property type="protein sequence ID" value="MFC3302654.1"/>
    <property type="molecule type" value="Genomic_DNA"/>
</dbReference>
<accession>A0ABV7MB09</accession>
<gene>
    <name evidence="3" type="ORF">ACFONP_07905</name>
</gene>
<dbReference type="Proteomes" id="UP001595607">
    <property type="component" value="Unassembled WGS sequence"/>
</dbReference>
<feature type="compositionally biased region" description="Basic and acidic residues" evidence="1">
    <location>
        <begin position="275"/>
        <end position="290"/>
    </location>
</feature>
<feature type="region of interest" description="Disordered" evidence="1">
    <location>
        <begin position="29"/>
        <end position="68"/>
    </location>
</feature>
<protein>
    <submittedName>
        <fullName evidence="3">Uncharacterized protein</fullName>
    </submittedName>
</protein>
<name>A0ABV7MB09_9PROT</name>
<evidence type="ECO:0000256" key="2">
    <source>
        <dbReference type="SAM" id="SignalP"/>
    </source>
</evidence>
<evidence type="ECO:0000313" key="3">
    <source>
        <dbReference type="EMBL" id="MFC3302654.1"/>
    </source>
</evidence>
<feature type="region of interest" description="Disordered" evidence="1">
    <location>
        <begin position="275"/>
        <end position="297"/>
    </location>
</feature>
<comment type="caution">
    <text evidence="3">The sequence shown here is derived from an EMBL/GenBank/DDBJ whole genome shotgun (WGS) entry which is preliminary data.</text>
</comment>
<organism evidence="3 4">
    <name type="scientific">Parvularcula lutaonensis</name>
    <dbReference type="NCBI Taxonomy" id="491923"/>
    <lineage>
        <taxon>Bacteria</taxon>
        <taxon>Pseudomonadati</taxon>
        <taxon>Pseudomonadota</taxon>
        <taxon>Alphaproteobacteria</taxon>
        <taxon>Parvularculales</taxon>
        <taxon>Parvularculaceae</taxon>
        <taxon>Parvularcula</taxon>
    </lineage>
</organism>
<keyword evidence="4" id="KW-1185">Reference proteome</keyword>
<feature type="compositionally biased region" description="Basic and acidic residues" evidence="1">
    <location>
        <begin position="29"/>
        <end position="39"/>
    </location>
</feature>
<evidence type="ECO:0000313" key="4">
    <source>
        <dbReference type="Proteomes" id="UP001595607"/>
    </source>
</evidence>
<reference evidence="4" key="1">
    <citation type="journal article" date="2019" name="Int. J. Syst. Evol. Microbiol.">
        <title>The Global Catalogue of Microorganisms (GCM) 10K type strain sequencing project: providing services to taxonomists for standard genome sequencing and annotation.</title>
        <authorList>
            <consortium name="The Broad Institute Genomics Platform"/>
            <consortium name="The Broad Institute Genome Sequencing Center for Infectious Disease"/>
            <person name="Wu L."/>
            <person name="Ma J."/>
        </authorList>
    </citation>
    <scope>NUCLEOTIDE SEQUENCE [LARGE SCALE GENOMIC DNA]</scope>
    <source>
        <strain evidence="4">KCTC 22245</strain>
    </source>
</reference>
<dbReference type="RefSeq" id="WP_189571146.1">
    <property type="nucleotide sequence ID" value="NZ_BMXU01000001.1"/>
</dbReference>
<proteinExistence type="predicted"/>
<evidence type="ECO:0000256" key="1">
    <source>
        <dbReference type="SAM" id="MobiDB-lite"/>
    </source>
</evidence>
<feature type="signal peptide" evidence="2">
    <location>
        <begin position="1"/>
        <end position="25"/>
    </location>
</feature>
<keyword evidence="2" id="KW-0732">Signal</keyword>
<sequence length="309" mass="37363">MRIKPVAALLAAGFAVSLLPGVAAAEDGRDKTPKIRLEGASEPETGSARREAQRREARRPENVRRYSNNEDRHGVDADIRIRVGDRHRRDRDRHYGGRHWRGDRWNRLYYDDWYWDSWYWNNWDRWDRYDNWNWRVDNRRHYRRGLRSELIITRDGVIKRLWIRRGRVVDVDIIGRVSNRGRRGRDYGWHDDRDWDDRNDRRRRRDDRYYDDYDDRRDRDYYPYRGNSAQNLEGPEVRYQSDDGEIVGRVIRDPNIRREALGDADLRLDDRLEGGEVRRPVERLAPETRSPEAQPKTFQGIKGRVVYDD</sequence>